<dbReference type="NCBIfam" id="TIGR03421">
    <property type="entry name" value="FeS_CyaY"/>
    <property type="match status" value="1"/>
</dbReference>
<protein>
    <recommendedName>
        <fullName evidence="4">Iron-sulfur cluster assembly protein CyaY</fullName>
    </recommendedName>
</protein>
<evidence type="ECO:0000256" key="3">
    <source>
        <dbReference type="ARBA" id="ARBA00023004"/>
    </source>
</evidence>
<comment type="similarity">
    <text evidence="1 4">Belongs to the frataxin family.</text>
</comment>
<dbReference type="Proteomes" id="UP000463939">
    <property type="component" value="Chromosome"/>
</dbReference>
<dbReference type="HAMAP" id="MF_00142">
    <property type="entry name" value="CyaY"/>
    <property type="match status" value="1"/>
</dbReference>
<dbReference type="GO" id="GO:0008199">
    <property type="term" value="F:ferric iron binding"/>
    <property type="evidence" value="ECO:0007669"/>
    <property type="project" value="InterPro"/>
</dbReference>
<proteinExistence type="inferred from homology"/>
<name>A0A809RYZ2_9PROT</name>
<dbReference type="PANTHER" id="PTHR16821">
    <property type="entry name" value="FRATAXIN"/>
    <property type="match status" value="1"/>
</dbReference>
<keyword evidence="3 4" id="KW-0408">Iron</keyword>
<dbReference type="SMART" id="SM01219">
    <property type="entry name" value="Frataxin_Cyay"/>
    <property type="match status" value="1"/>
</dbReference>
<dbReference type="InterPro" id="IPR036524">
    <property type="entry name" value="Frataxin/CyaY_sf"/>
</dbReference>
<dbReference type="EMBL" id="AP021881">
    <property type="protein sequence ID" value="BBO99417.1"/>
    <property type="molecule type" value="Genomic_DNA"/>
</dbReference>
<sequence length="105" mass="11617">MTETEFNQLTDETFRRIESALENADGDVDFELAAGNVLEIDCGAGGKIIVNRQIAMYEMWVAAKSGGFHYQWQDGAWRNSRDGSELFTSLARMVAEQGGGTVTFD</sequence>
<evidence type="ECO:0000313" key="6">
    <source>
        <dbReference type="Proteomes" id="UP000463939"/>
    </source>
</evidence>
<dbReference type="Pfam" id="PF01491">
    <property type="entry name" value="Frataxin_Cyay"/>
    <property type="match status" value="1"/>
</dbReference>
<evidence type="ECO:0000256" key="1">
    <source>
        <dbReference type="ARBA" id="ARBA00008183"/>
    </source>
</evidence>
<keyword evidence="2 4" id="KW-0479">Metal-binding</keyword>
<dbReference type="RefSeq" id="WP_162083472.1">
    <property type="nucleotide sequence ID" value="NZ_AP021881.1"/>
</dbReference>
<evidence type="ECO:0000313" key="5">
    <source>
        <dbReference type="EMBL" id="BBO99417.1"/>
    </source>
</evidence>
<accession>A0A809RYZ2</accession>
<organism evidence="5 6">
    <name type="scientific">Sulfuriferula nivalis</name>
    <dbReference type="NCBI Taxonomy" id="2675298"/>
    <lineage>
        <taxon>Bacteria</taxon>
        <taxon>Pseudomonadati</taxon>
        <taxon>Pseudomonadota</taxon>
        <taxon>Betaproteobacteria</taxon>
        <taxon>Nitrosomonadales</taxon>
        <taxon>Sulfuricellaceae</taxon>
        <taxon>Sulfuriferula</taxon>
    </lineage>
</organism>
<comment type="function">
    <text evidence="4">Involved in iron-sulfur (Fe-S) cluster assembly. May act as a regulator of Fe-S biogenesis.</text>
</comment>
<dbReference type="GO" id="GO:0016226">
    <property type="term" value="P:iron-sulfur cluster assembly"/>
    <property type="evidence" value="ECO:0007669"/>
    <property type="project" value="UniProtKB-UniRule"/>
</dbReference>
<dbReference type="InterPro" id="IPR047584">
    <property type="entry name" value="CyaY"/>
</dbReference>
<dbReference type="InterPro" id="IPR002908">
    <property type="entry name" value="Frataxin/CyaY"/>
</dbReference>
<keyword evidence="6" id="KW-1185">Reference proteome</keyword>
<dbReference type="Gene3D" id="3.30.920.10">
    <property type="entry name" value="Frataxin/CyaY"/>
    <property type="match status" value="1"/>
</dbReference>
<dbReference type="SUPFAM" id="SSF55387">
    <property type="entry name" value="Frataxin/Nqo15-like"/>
    <property type="match status" value="1"/>
</dbReference>
<dbReference type="PROSITE" id="PS50810">
    <property type="entry name" value="FRATAXIN_2"/>
    <property type="match status" value="1"/>
</dbReference>
<reference evidence="6" key="1">
    <citation type="submission" date="2019-11" db="EMBL/GenBank/DDBJ databases">
        <title>Isolation and characterization of a novel species in the genus Sulfuriferula.</title>
        <authorList>
            <person name="Mochizuki J."/>
            <person name="Kojima H."/>
            <person name="Fukui M."/>
        </authorList>
    </citation>
    <scope>NUCLEOTIDE SEQUENCE [LARGE SCALE GENOMIC DNA]</scope>
    <source>
        <strain evidence="6">SGTM</strain>
    </source>
</reference>
<dbReference type="PANTHER" id="PTHR16821:SF2">
    <property type="entry name" value="FRATAXIN, MITOCHONDRIAL"/>
    <property type="match status" value="1"/>
</dbReference>
<evidence type="ECO:0000256" key="2">
    <source>
        <dbReference type="ARBA" id="ARBA00022723"/>
    </source>
</evidence>
<evidence type="ECO:0000256" key="4">
    <source>
        <dbReference type="HAMAP-Rule" id="MF_00142"/>
    </source>
</evidence>
<gene>
    <name evidence="4 5" type="primary">cyaY</name>
    <name evidence="5" type="ORF">SFSGTM_01260</name>
</gene>
<dbReference type="InterPro" id="IPR020895">
    <property type="entry name" value="Frataxin_CS"/>
</dbReference>
<dbReference type="PROSITE" id="PS01344">
    <property type="entry name" value="FRATAXIN_1"/>
    <property type="match status" value="1"/>
</dbReference>
<dbReference type="GO" id="GO:0005737">
    <property type="term" value="C:cytoplasm"/>
    <property type="evidence" value="ECO:0007669"/>
    <property type="project" value="UniProtKB-ARBA"/>
</dbReference>
<dbReference type="KEGG" id="sniv:SFSGTM_01260"/>
<dbReference type="AlphaFoldDB" id="A0A809RYZ2"/>